<organism evidence="2 3">
    <name type="scientific">Microbulbifer echini</name>
    <dbReference type="NCBI Taxonomy" id="1529067"/>
    <lineage>
        <taxon>Bacteria</taxon>
        <taxon>Pseudomonadati</taxon>
        <taxon>Pseudomonadota</taxon>
        <taxon>Gammaproteobacteria</taxon>
        <taxon>Cellvibrionales</taxon>
        <taxon>Microbulbiferaceae</taxon>
        <taxon>Microbulbifer</taxon>
    </lineage>
</organism>
<comment type="caution">
    <text evidence="2">The sequence shown here is derived from an EMBL/GenBank/DDBJ whole genome shotgun (WGS) entry which is preliminary data.</text>
</comment>
<feature type="chain" id="PRO_5047144421" evidence="1">
    <location>
        <begin position="28"/>
        <end position="251"/>
    </location>
</feature>
<dbReference type="Proteomes" id="UP001569414">
    <property type="component" value="Unassembled WGS sequence"/>
</dbReference>
<evidence type="ECO:0000313" key="2">
    <source>
        <dbReference type="EMBL" id="MFA0789542.1"/>
    </source>
</evidence>
<dbReference type="NCBIfam" id="TIGR02001">
    <property type="entry name" value="gcw_chp"/>
    <property type="match status" value="1"/>
</dbReference>
<sequence length="251" mass="28128">MEVKKHKIATVFAGALLALGTANLSIAEENTSASSAEKTDISFSANLGMVSDYRFRGISQKDRNPAIQGGIDLDFGNGFYVGTWASQVDFAYGKDETDYEQDFYGGYTAEINDSISYDVGYIYYAYHGSNQDEDYWELYGSLSISDLTLGFAYAKDYWAQSGQFYYPYADYSFSLPAAISLDLHVGFNYFEEYNEFLHEDDAYVDYSATLHRDFGGLNLSAAFVGTDVSKEECFDTDWCEPTLLVGATYTW</sequence>
<dbReference type="Pfam" id="PF09694">
    <property type="entry name" value="Gcw_chp"/>
    <property type="match status" value="1"/>
</dbReference>
<gene>
    <name evidence="2" type="ORF">ACCI51_03225</name>
</gene>
<dbReference type="EMBL" id="JBGMEL010000002">
    <property type="protein sequence ID" value="MFA0789542.1"/>
    <property type="molecule type" value="Genomic_DNA"/>
</dbReference>
<evidence type="ECO:0000256" key="1">
    <source>
        <dbReference type="SAM" id="SignalP"/>
    </source>
</evidence>
<name>A0ABV4NIZ7_9GAMM</name>
<keyword evidence="3" id="KW-1185">Reference proteome</keyword>
<dbReference type="RefSeq" id="WP_299580498.1">
    <property type="nucleotide sequence ID" value="NZ_JBGMEL010000002.1"/>
</dbReference>
<protein>
    <submittedName>
        <fullName evidence="2">TorF family putative porin</fullName>
    </submittedName>
</protein>
<keyword evidence="1" id="KW-0732">Signal</keyword>
<accession>A0ABV4NIZ7</accession>
<feature type="signal peptide" evidence="1">
    <location>
        <begin position="1"/>
        <end position="27"/>
    </location>
</feature>
<dbReference type="InterPro" id="IPR010239">
    <property type="entry name" value="CHP02001"/>
</dbReference>
<evidence type="ECO:0000313" key="3">
    <source>
        <dbReference type="Proteomes" id="UP001569414"/>
    </source>
</evidence>
<reference evidence="2 3" key="1">
    <citation type="submission" date="2024-08" db="EMBL/GenBank/DDBJ databases">
        <authorList>
            <person name="Ishaq N."/>
        </authorList>
    </citation>
    <scope>NUCLEOTIDE SEQUENCE [LARGE SCALE GENOMIC DNA]</scope>
    <source>
        <strain evidence="2 3">JCM 30400</strain>
    </source>
</reference>
<proteinExistence type="predicted"/>